<dbReference type="PANTHER" id="PTHR48228:SF4">
    <property type="entry name" value="BLR3030 PROTEIN"/>
    <property type="match status" value="1"/>
</dbReference>
<dbReference type="AlphaFoldDB" id="A0A3G6RKJ8"/>
<accession>A0A3G6RKJ8</accession>
<evidence type="ECO:0000313" key="2">
    <source>
        <dbReference type="EMBL" id="PNW12582.1"/>
    </source>
</evidence>
<organism evidence="2 3">
    <name type="scientific">Chryseobacterium lactis</name>
    <dbReference type="NCBI Taxonomy" id="1241981"/>
    <lineage>
        <taxon>Bacteria</taxon>
        <taxon>Pseudomonadati</taxon>
        <taxon>Bacteroidota</taxon>
        <taxon>Flavobacteriia</taxon>
        <taxon>Flavobacteriales</taxon>
        <taxon>Weeksellaceae</taxon>
        <taxon>Chryseobacterium group</taxon>
        <taxon>Chryseobacterium</taxon>
    </lineage>
</organism>
<dbReference type="EMBL" id="PPEH01000006">
    <property type="protein sequence ID" value="PNW12582.1"/>
    <property type="molecule type" value="Genomic_DNA"/>
</dbReference>
<dbReference type="Pfam" id="PF02515">
    <property type="entry name" value="CoA_transf_3"/>
    <property type="match status" value="1"/>
</dbReference>
<protein>
    <submittedName>
        <fullName evidence="2">Carnitine dehydratase</fullName>
    </submittedName>
</protein>
<dbReference type="SUPFAM" id="SSF89796">
    <property type="entry name" value="CoA-transferase family III (CaiB/BaiF)"/>
    <property type="match status" value="2"/>
</dbReference>
<reference evidence="1 4" key="2">
    <citation type="submission" date="2018-11" db="EMBL/GenBank/DDBJ databases">
        <title>Proposal to divide the Flavobacteriaceae and reorganize its genera based on Amino Acid Identity values calculated from whole genome sequences.</title>
        <authorList>
            <person name="Nicholson A.C."/>
            <person name="Gulvik C.A."/>
            <person name="Whitney A.M."/>
            <person name="Humrighouse B.W."/>
            <person name="Bell M."/>
            <person name="Holmes B."/>
            <person name="Steigerwalt A.G."/>
            <person name="Villarma A."/>
            <person name="Sheth M."/>
            <person name="Batra D."/>
            <person name="Pryor J."/>
            <person name="Bernardet J.-F."/>
            <person name="Hugo C."/>
            <person name="Kampfer P."/>
            <person name="Newman J."/>
            <person name="McQuiston J.R."/>
        </authorList>
    </citation>
    <scope>NUCLEOTIDE SEQUENCE [LARGE SCALE GENOMIC DNA]</scope>
    <source>
        <strain evidence="1 4">KC_1864</strain>
    </source>
</reference>
<dbReference type="InterPro" id="IPR003673">
    <property type="entry name" value="CoA-Trfase_fam_III"/>
</dbReference>
<reference evidence="2 3" key="1">
    <citation type="submission" date="2018-01" db="EMBL/GenBank/DDBJ databases">
        <title>Draft genome sequences of Chryseobacterium lactis NCTC11390, Chryseobacterium oncorhynchi 701B-08, and Chryseobacterium viscerum 687B-08.</title>
        <authorList>
            <person name="Jeong J.-J."/>
            <person name="Lee Y.J."/>
            <person name="Park B."/>
            <person name="Choi I.-G."/>
            <person name="Kim K.D."/>
        </authorList>
    </citation>
    <scope>NUCLEOTIDE SEQUENCE [LARGE SCALE GENOMIC DNA]</scope>
    <source>
        <strain evidence="2 3">NCTC11390</strain>
    </source>
</reference>
<dbReference type="Gene3D" id="3.40.50.10540">
    <property type="entry name" value="Crotonobetainyl-coa:carnitine coa-transferase, domain 1"/>
    <property type="match status" value="1"/>
</dbReference>
<keyword evidence="4" id="KW-1185">Reference proteome</keyword>
<evidence type="ECO:0000313" key="4">
    <source>
        <dbReference type="Proteomes" id="UP000279972"/>
    </source>
</evidence>
<dbReference type="GO" id="GO:0003824">
    <property type="term" value="F:catalytic activity"/>
    <property type="evidence" value="ECO:0007669"/>
    <property type="project" value="InterPro"/>
</dbReference>
<sequence>MDLQKTIQHNYDNRLKTDDFDLHAETESILNLVGASLKDFGGKLTFYGKDPIVPSVIRYGAQSAIALAAKSAQIADIWRLKTGEIQDIHIDLRKSLRRFASFFEGTLEQVNGKPGNISSEAGSGVTPDHFYETKDGKWVQFSCPYPVIRGKALSILNCPPDQESVAKATKEWNAIDLENAGAKAHLPIYMMRSPIEFMQTELFKDVLENLPLIKIEKIADSAPVPFAAGGDVLSGIKALGMGHVIAGSGIGRALALHGADVLNVWRSGDYEHSIFHFTSNVGMRSTCLDFDKNEDDEKKFMELLSTADVFFSNRRNGFLNNKGLNVDELCKKHPGLITATVYFGAEDGAWSDRTGFDVSAGTFGGSYWLESLGGTYKKTDVPHPTPQIGVINDYIAAWLGEVGVLQALKRRATEGGSYKVSVSLSRTVAWQLALGIFDQKYAYDKANSDNEHAYILPDFIEEQTPMGFYKGVSEQVEMTRTPGKYKYVLEPLKSSQPIWE</sequence>
<dbReference type="EMBL" id="CP033924">
    <property type="protein sequence ID" value="AZA84027.1"/>
    <property type="molecule type" value="Genomic_DNA"/>
</dbReference>
<dbReference type="RefSeq" id="WP_103292768.1">
    <property type="nucleotide sequence ID" value="NZ_CP033924.1"/>
</dbReference>
<dbReference type="OrthoDB" id="9797653at2"/>
<evidence type="ECO:0000313" key="3">
    <source>
        <dbReference type="Proteomes" id="UP000236262"/>
    </source>
</evidence>
<dbReference type="InterPro" id="IPR050509">
    <property type="entry name" value="CoA-transferase_III"/>
</dbReference>
<dbReference type="PANTHER" id="PTHR48228">
    <property type="entry name" value="SUCCINYL-COA--D-CITRAMALATE COA-TRANSFERASE"/>
    <property type="match status" value="1"/>
</dbReference>
<dbReference type="InterPro" id="IPR023606">
    <property type="entry name" value="CoA-Trfase_III_dom_1_sf"/>
</dbReference>
<proteinExistence type="predicted"/>
<evidence type="ECO:0000313" key="1">
    <source>
        <dbReference type="EMBL" id="AZA84027.1"/>
    </source>
</evidence>
<dbReference type="KEGG" id="clac:EG342_20000"/>
<dbReference type="Proteomes" id="UP000279972">
    <property type="component" value="Chromosome"/>
</dbReference>
<dbReference type="Proteomes" id="UP000236262">
    <property type="component" value="Unassembled WGS sequence"/>
</dbReference>
<gene>
    <name evidence="2" type="ORF">C1637_16160</name>
    <name evidence="1" type="ORF">EG342_20000</name>
</gene>
<name>A0A3G6RKJ8_CHRLC</name>